<sequence length="650" mass="74840">MDDVTIDFYHQEFSVILGHNGAGKSCLLKTIIGMYKPTHGHVYIEGRDYSGDESAMDPIGYCPQENILMNYLTTIEHLYIFGMMKGMTYENAYRESLKLLKQLDLESVKDTKVKSCSFSTQRRICLAMALIGNTKITLAIFTLILTTMLGELSVFTLFDTTSTGRYIFEALVHIFPPYVLACALSNYIMLNLHNRQCSYFNACDTEFYIEDPCCQNCNDKFCYKQLNVMLIKQSGAEYYHSVTDDILLMISQMFAFYILLEIFEEKNRRKWYSYSMPVKNDNIVESEVMEEKKRVDGYIKHYEETKLFPPRVALVVQDLTKKYAGEAVVQGVNFNIYKQECFGLLGFNEAGKSTIYKMLTGQTKISAGKAVIYGYEFTRNQEMFIGMIGYCPQVNGLSDFMTGRQYLQLHAALRGVPYECINDEVNKWLDVLDMLDFENLKIAHCPLGVQRKLCVLQSLIGDLPMVFMDEPSAGIDLMTRHAICEILRQIRETGRSILITTHSMPEAEAMCLRVGILVNGQFTAIGSCEHLKAKHGRNFILNIKIVPGYQLANLEKIKNIIDETFPTIKFKDSYLGILKYELESGILYSYVFDKLEKLRQRYVWITDFSVTQPSMDEVLLTLAKEQRKPRIKLTSFERLYSWIARNIRRI</sequence>
<dbReference type="PANTHER" id="PTHR19229">
    <property type="entry name" value="ATP-BINDING CASSETTE TRANSPORTER SUBFAMILY A ABCA"/>
    <property type="match status" value="1"/>
</dbReference>
<feature type="domain" description="ABC transporter" evidence="2">
    <location>
        <begin position="314"/>
        <end position="544"/>
    </location>
</feature>
<dbReference type="PROSITE" id="PS50893">
    <property type="entry name" value="ABC_TRANSPORTER_2"/>
    <property type="match status" value="1"/>
</dbReference>
<protein>
    <submittedName>
        <fullName evidence="3">Atp-binding cassette sub-family a member 3</fullName>
    </submittedName>
</protein>
<evidence type="ECO:0000313" key="4">
    <source>
        <dbReference type="Proteomes" id="UP000036403"/>
    </source>
</evidence>
<dbReference type="STRING" id="67767.A0A0J7KTS3"/>
<proteinExistence type="predicted"/>
<organism evidence="3 4">
    <name type="scientific">Lasius niger</name>
    <name type="common">Black garden ant</name>
    <dbReference type="NCBI Taxonomy" id="67767"/>
    <lineage>
        <taxon>Eukaryota</taxon>
        <taxon>Metazoa</taxon>
        <taxon>Ecdysozoa</taxon>
        <taxon>Arthropoda</taxon>
        <taxon>Hexapoda</taxon>
        <taxon>Insecta</taxon>
        <taxon>Pterygota</taxon>
        <taxon>Neoptera</taxon>
        <taxon>Endopterygota</taxon>
        <taxon>Hymenoptera</taxon>
        <taxon>Apocrita</taxon>
        <taxon>Aculeata</taxon>
        <taxon>Formicoidea</taxon>
        <taxon>Formicidae</taxon>
        <taxon>Formicinae</taxon>
        <taxon>Lasius</taxon>
        <taxon>Lasius</taxon>
    </lineage>
</organism>
<reference evidence="3 4" key="1">
    <citation type="submission" date="2015-04" db="EMBL/GenBank/DDBJ databases">
        <title>Lasius niger genome sequencing.</title>
        <authorList>
            <person name="Konorov E.A."/>
            <person name="Nikitin M.A."/>
            <person name="Kirill M.V."/>
            <person name="Chang P."/>
        </authorList>
    </citation>
    <scope>NUCLEOTIDE SEQUENCE [LARGE SCALE GENOMIC DNA]</scope>
    <source>
        <tissue evidence="3">Whole</tissue>
    </source>
</reference>
<dbReference type="PaxDb" id="67767-A0A0J7KTS3"/>
<dbReference type="Gene3D" id="3.40.50.300">
    <property type="entry name" value="P-loop containing nucleotide triphosphate hydrolases"/>
    <property type="match status" value="2"/>
</dbReference>
<dbReference type="InterPro" id="IPR003439">
    <property type="entry name" value="ABC_transporter-like_ATP-bd"/>
</dbReference>
<keyword evidence="1" id="KW-0472">Membrane</keyword>
<dbReference type="InterPro" id="IPR056264">
    <property type="entry name" value="R2_ABCA1-4-like"/>
</dbReference>
<feature type="transmembrane region" description="Helical" evidence="1">
    <location>
        <begin position="170"/>
        <end position="190"/>
    </location>
</feature>
<comment type="caution">
    <text evidence="3">The sequence shown here is derived from an EMBL/GenBank/DDBJ whole genome shotgun (WGS) entry which is preliminary data.</text>
</comment>
<dbReference type="PANTHER" id="PTHR19229:SF250">
    <property type="entry name" value="ABC TRANSPORTER DOMAIN-CONTAINING PROTEIN-RELATED"/>
    <property type="match status" value="1"/>
</dbReference>
<dbReference type="GO" id="GO:0140359">
    <property type="term" value="F:ABC-type transporter activity"/>
    <property type="evidence" value="ECO:0007669"/>
    <property type="project" value="InterPro"/>
</dbReference>
<dbReference type="InterPro" id="IPR026082">
    <property type="entry name" value="ABCA"/>
</dbReference>
<accession>A0A0J7KTS3</accession>
<gene>
    <name evidence="3" type="ORF">RF55_6156</name>
</gene>
<dbReference type="InterPro" id="IPR027417">
    <property type="entry name" value="P-loop_NTPase"/>
</dbReference>
<dbReference type="Pfam" id="PF23321">
    <property type="entry name" value="R1_ABCA1"/>
    <property type="match status" value="1"/>
</dbReference>
<evidence type="ECO:0000256" key="1">
    <source>
        <dbReference type="SAM" id="Phobius"/>
    </source>
</evidence>
<evidence type="ECO:0000313" key="3">
    <source>
        <dbReference type="EMBL" id="KMQ93723.1"/>
    </source>
</evidence>
<name>A0A0J7KTS3_LASNI</name>
<dbReference type="CDD" id="cd03263">
    <property type="entry name" value="ABC_subfamily_A"/>
    <property type="match status" value="1"/>
</dbReference>
<dbReference type="Proteomes" id="UP000036403">
    <property type="component" value="Unassembled WGS sequence"/>
</dbReference>
<keyword evidence="3" id="KW-0067">ATP-binding</keyword>
<keyword evidence="1" id="KW-0812">Transmembrane</keyword>
<dbReference type="AlphaFoldDB" id="A0A0J7KTS3"/>
<keyword evidence="1" id="KW-1133">Transmembrane helix</keyword>
<feature type="transmembrane region" description="Helical" evidence="1">
    <location>
        <begin position="246"/>
        <end position="263"/>
    </location>
</feature>
<dbReference type="SUPFAM" id="SSF52540">
    <property type="entry name" value="P-loop containing nucleoside triphosphate hydrolases"/>
    <property type="match status" value="2"/>
</dbReference>
<keyword evidence="3" id="KW-0547">Nucleotide-binding</keyword>
<dbReference type="Pfam" id="PF00005">
    <property type="entry name" value="ABC_tran"/>
    <property type="match status" value="2"/>
</dbReference>
<dbReference type="GO" id="GO:0016887">
    <property type="term" value="F:ATP hydrolysis activity"/>
    <property type="evidence" value="ECO:0007669"/>
    <property type="project" value="InterPro"/>
</dbReference>
<dbReference type="EMBL" id="LBMM01003273">
    <property type="protein sequence ID" value="KMQ93723.1"/>
    <property type="molecule type" value="Genomic_DNA"/>
</dbReference>
<dbReference type="OrthoDB" id="6512918at2759"/>
<dbReference type="GO" id="GO:0016020">
    <property type="term" value="C:membrane"/>
    <property type="evidence" value="ECO:0007669"/>
    <property type="project" value="InterPro"/>
</dbReference>
<dbReference type="GO" id="GO:0005319">
    <property type="term" value="F:lipid transporter activity"/>
    <property type="evidence" value="ECO:0007669"/>
    <property type="project" value="TreeGrafter"/>
</dbReference>
<evidence type="ECO:0000259" key="2">
    <source>
        <dbReference type="PROSITE" id="PS50893"/>
    </source>
</evidence>
<keyword evidence="4" id="KW-1185">Reference proteome</keyword>
<dbReference type="GO" id="GO:0005524">
    <property type="term" value="F:ATP binding"/>
    <property type="evidence" value="ECO:0007669"/>
    <property type="project" value="UniProtKB-KW"/>
</dbReference>